<keyword evidence="6" id="KW-0966">Cell projection</keyword>
<dbReference type="SUPFAM" id="SSF52075">
    <property type="entry name" value="Outer arm dynein light chain 1"/>
    <property type="match status" value="1"/>
</dbReference>
<dbReference type="InterPro" id="IPR050576">
    <property type="entry name" value="Cilia_flagella_integrity"/>
</dbReference>
<feature type="compositionally biased region" description="Basic and acidic residues" evidence="7">
    <location>
        <begin position="404"/>
        <end position="415"/>
    </location>
</feature>
<keyword evidence="4" id="KW-0677">Repeat</keyword>
<feature type="region of interest" description="Disordered" evidence="7">
    <location>
        <begin position="13"/>
        <end position="120"/>
    </location>
</feature>
<keyword evidence="3" id="KW-0433">Leucine-rich repeat</keyword>
<dbReference type="EnsemblMetazoa" id="G4147.1">
    <property type="protein sequence ID" value="G4147.1:cds"/>
    <property type="gene ID" value="G4147"/>
</dbReference>
<feature type="compositionally biased region" description="Acidic residues" evidence="7">
    <location>
        <begin position="466"/>
        <end position="480"/>
    </location>
</feature>
<dbReference type="GO" id="GO:0035082">
    <property type="term" value="P:axoneme assembly"/>
    <property type="evidence" value="ECO:0007669"/>
    <property type="project" value="TreeGrafter"/>
</dbReference>
<proteinExistence type="inferred from homology"/>
<dbReference type="FunFam" id="3.80.10.10:FF:000166">
    <property type="entry name" value="Dynein assembly factor 1, axonemal"/>
    <property type="match status" value="1"/>
</dbReference>
<dbReference type="GO" id="GO:0070840">
    <property type="term" value="F:dynein complex binding"/>
    <property type="evidence" value="ECO:0007669"/>
    <property type="project" value="TreeGrafter"/>
</dbReference>
<feature type="compositionally biased region" description="Polar residues" evidence="7">
    <location>
        <begin position="89"/>
        <end position="105"/>
    </location>
</feature>
<evidence type="ECO:0000313" key="8">
    <source>
        <dbReference type="EnsemblMetazoa" id="G4147.1:cds"/>
    </source>
</evidence>
<feature type="compositionally biased region" description="Basic and acidic residues" evidence="7">
    <location>
        <begin position="106"/>
        <end position="120"/>
    </location>
</feature>
<evidence type="ECO:0000313" key="9">
    <source>
        <dbReference type="Proteomes" id="UP000005408"/>
    </source>
</evidence>
<dbReference type="Pfam" id="PF14580">
    <property type="entry name" value="LRR_9"/>
    <property type="match status" value="1"/>
</dbReference>
<dbReference type="AlphaFoldDB" id="A0A8W8N7B1"/>
<comment type="similarity">
    <text evidence="2">Belongs to the DNAAF1 family.</text>
</comment>
<evidence type="ECO:0000256" key="2">
    <source>
        <dbReference type="ARBA" id="ARBA00006453"/>
    </source>
</evidence>
<evidence type="ECO:0000256" key="5">
    <source>
        <dbReference type="ARBA" id="ARBA00023069"/>
    </source>
</evidence>
<dbReference type="SMART" id="SM00365">
    <property type="entry name" value="LRR_SD22"/>
    <property type="match status" value="5"/>
</dbReference>
<dbReference type="Proteomes" id="UP000005408">
    <property type="component" value="Unassembled WGS sequence"/>
</dbReference>
<evidence type="ECO:0000256" key="3">
    <source>
        <dbReference type="ARBA" id="ARBA00022614"/>
    </source>
</evidence>
<dbReference type="InterPro" id="IPR001611">
    <property type="entry name" value="Leu-rich_rpt"/>
</dbReference>
<evidence type="ECO:0000256" key="4">
    <source>
        <dbReference type="ARBA" id="ARBA00022737"/>
    </source>
</evidence>
<dbReference type="PANTHER" id="PTHR45973">
    <property type="entry name" value="PROTEIN PHOSPHATASE 1 REGULATORY SUBUNIT SDS22-RELATED"/>
    <property type="match status" value="1"/>
</dbReference>
<keyword evidence="9" id="KW-1185">Reference proteome</keyword>
<feature type="compositionally biased region" description="Acidic residues" evidence="7">
    <location>
        <begin position="505"/>
        <end position="517"/>
    </location>
</feature>
<reference evidence="8" key="1">
    <citation type="submission" date="2022-08" db="UniProtKB">
        <authorList>
            <consortium name="EnsemblMetazoa"/>
        </authorList>
    </citation>
    <scope>IDENTIFICATION</scope>
    <source>
        <strain evidence="8">05x7-T-G4-1.051#20</strain>
    </source>
</reference>
<evidence type="ECO:0000256" key="1">
    <source>
        <dbReference type="ARBA" id="ARBA00004138"/>
    </source>
</evidence>
<name>A0A8W8N7B1_MAGGI</name>
<evidence type="ECO:0000256" key="6">
    <source>
        <dbReference type="ARBA" id="ARBA00023273"/>
    </source>
</evidence>
<feature type="region of interest" description="Disordered" evidence="7">
    <location>
        <begin position="404"/>
        <end position="540"/>
    </location>
</feature>
<dbReference type="GO" id="GO:0005930">
    <property type="term" value="C:axoneme"/>
    <property type="evidence" value="ECO:0007669"/>
    <property type="project" value="TreeGrafter"/>
</dbReference>
<evidence type="ECO:0008006" key="10">
    <source>
        <dbReference type="Google" id="ProtNLM"/>
    </source>
</evidence>
<dbReference type="FunFam" id="3.80.10.10:FF:000331">
    <property type="entry name" value="Dynein assembly factor 1, axonemal homolog"/>
    <property type="match status" value="1"/>
</dbReference>
<accession>A0A8W8N7B1</accession>
<keyword evidence="5" id="KW-0969">Cilium</keyword>
<evidence type="ECO:0000256" key="7">
    <source>
        <dbReference type="SAM" id="MobiDB-lite"/>
    </source>
</evidence>
<dbReference type="InterPro" id="IPR032675">
    <property type="entry name" value="LRR_dom_sf"/>
</dbReference>
<dbReference type="PANTHER" id="PTHR45973:SF9">
    <property type="entry name" value="LEUCINE-RICH REPEAT-CONTAINING PROTEIN 46"/>
    <property type="match status" value="1"/>
</dbReference>
<feature type="compositionally biased region" description="Low complexity" evidence="7">
    <location>
        <begin position="65"/>
        <end position="82"/>
    </location>
</feature>
<feature type="compositionally biased region" description="Polar residues" evidence="7">
    <location>
        <begin position="34"/>
        <end position="52"/>
    </location>
</feature>
<dbReference type="PROSITE" id="PS51450">
    <property type="entry name" value="LRR"/>
    <property type="match status" value="4"/>
</dbReference>
<organism evidence="8 9">
    <name type="scientific">Magallana gigas</name>
    <name type="common">Pacific oyster</name>
    <name type="synonym">Crassostrea gigas</name>
    <dbReference type="NCBI Taxonomy" id="29159"/>
    <lineage>
        <taxon>Eukaryota</taxon>
        <taxon>Metazoa</taxon>
        <taxon>Spiralia</taxon>
        <taxon>Lophotrochozoa</taxon>
        <taxon>Mollusca</taxon>
        <taxon>Bivalvia</taxon>
        <taxon>Autobranchia</taxon>
        <taxon>Pteriomorphia</taxon>
        <taxon>Ostreida</taxon>
        <taxon>Ostreoidea</taxon>
        <taxon>Ostreidae</taxon>
        <taxon>Magallana</taxon>
    </lineage>
</organism>
<sequence>MSSVFGSIRFWIQQSKMPLIEEITSDPIPEPQRESSNSSSVKIEVVNNSPKQSENETLDNRKPGNGVNTNKTENKNTDNNCNPEDKENQTPNNLNNSQSEQTNRQTAEESKQVVKKEEESKSSWPKLTKKFLKQHCKELKLYLTPALNDVLYLHYKGIHKIENLEEYTGLRCLWFECNGIRKIENLDHQGELRCLYLQQNLIEKIENLEPLQKLDTLNLSHNCIRKVENLDCLPVLNTLNLSHNRLSDVESLEHLAKLHTVSVLDLAHNKIEDPKVIEVFEQMQNLKVINLMGNGLLKHIKNYRKTLIVRLKHLTYLDDRPVFPKDRACAEAWGRGGVEAEREERERWIDHERRKIQESVKAMLDIRRRNEKDKIEKELREKGIEGEVDEASVCWLTGKYRMKGEETKETDSSSDKEEEEEGETPLITGKAPISEKGIFSQSKDTSDEDSTRLFITEISDKKSKDDLDDLPDLEDVDVNEEQLITMAQQKKTTYKPKIEVLSDSSDSEEEEEEEGTSDEVPIRESSTSRGPMIQEVTDSRSTKLLIEELPQLKEPRLTGGKSRAYGASDSELNLDAITPEIPGSYDMQARAQAQHLLQGLGAMTGSRVSKTAKSEISQMEEASKKMTKEEKIQDLAANLGATTVDPSIKDWDDSELD</sequence>
<comment type="subcellular location">
    <subcellularLocation>
        <location evidence="1">Cell projection</location>
        <location evidence="1">Cilium</location>
    </subcellularLocation>
</comment>
<protein>
    <recommendedName>
        <fullName evidence="10">Dynein assembly factor 1, axonemal homolog</fullName>
    </recommendedName>
</protein>
<dbReference type="Gene3D" id="3.80.10.10">
    <property type="entry name" value="Ribonuclease Inhibitor"/>
    <property type="match status" value="2"/>
</dbReference>